<dbReference type="InterPro" id="IPR014121">
    <property type="entry name" value="TraN_Ftype"/>
</dbReference>
<dbReference type="Proteomes" id="UP000198824">
    <property type="component" value="Unassembled WGS sequence"/>
</dbReference>
<name>A0A1I6L8F7_9SPHN</name>
<dbReference type="NCBIfam" id="NF009013">
    <property type="entry name" value="PRK12355.2-4"/>
    <property type="match status" value="1"/>
</dbReference>
<dbReference type="AlphaFoldDB" id="A0A1I6L8F7"/>
<dbReference type="RefSeq" id="WP_242653462.1">
    <property type="nucleotide sequence ID" value="NZ_FOZG01000002.1"/>
</dbReference>
<dbReference type="STRING" id="1166337.SAMN05192580_2435"/>
<organism evidence="3 4">
    <name type="scientific">Sphingomonas jatrophae</name>
    <dbReference type="NCBI Taxonomy" id="1166337"/>
    <lineage>
        <taxon>Bacteria</taxon>
        <taxon>Pseudomonadati</taxon>
        <taxon>Pseudomonadota</taxon>
        <taxon>Alphaproteobacteria</taxon>
        <taxon>Sphingomonadales</taxon>
        <taxon>Sphingomonadaceae</taxon>
        <taxon>Sphingomonas</taxon>
    </lineage>
</organism>
<keyword evidence="4" id="KW-1185">Reference proteome</keyword>
<evidence type="ECO:0000256" key="1">
    <source>
        <dbReference type="SAM" id="MobiDB-lite"/>
    </source>
</evidence>
<gene>
    <name evidence="3" type="ORF">SAMN05192580_2435</name>
</gene>
<evidence type="ECO:0000313" key="4">
    <source>
        <dbReference type="Proteomes" id="UP000198824"/>
    </source>
</evidence>
<protein>
    <submittedName>
        <fullName evidence="3">Conjugal transfer mating pair stabilization protein TraN</fullName>
    </submittedName>
</protein>
<evidence type="ECO:0000313" key="3">
    <source>
        <dbReference type="EMBL" id="SFR99702.1"/>
    </source>
</evidence>
<feature type="region of interest" description="Disordered" evidence="1">
    <location>
        <begin position="48"/>
        <end position="75"/>
    </location>
</feature>
<feature type="compositionally biased region" description="Low complexity" evidence="1">
    <location>
        <begin position="48"/>
        <end position="59"/>
    </location>
</feature>
<dbReference type="EMBL" id="FOZG01000002">
    <property type="protein sequence ID" value="SFR99702.1"/>
    <property type="molecule type" value="Genomic_DNA"/>
</dbReference>
<accession>A0A1I6L8F7</accession>
<feature type="signal peptide" evidence="2">
    <location>
        <begin position="1"/>
        <end position="25"/>
    </location>
</feature>
<keyword evidence="2" id="KW-0732">Signal</keyword>
<feature type="chain" id="PRO_5011567576" evidence="2">
    <location>
        <begin position="26"/>
        <end position="581"/>
    </location>
</feature>
<evidence type="ECO:0000256" key="2">
    <source>
        <dbReference type="SAM" id="SignalP"/>
    </source>
</evidence>
<proteinExistence type="predicted"/>
<reference evidence="3 4" key="1">
    <citation type="submission" date="2016-10" db="EMBL/GenBank/DDBJ databases">
        <authorList>
            <person name="de Groot N.N."/>
        </authorList>
    </citation>
    <scope>NUCLEOTIDE SEQUENCE [LARGE SCALE GENOMIC DNA]</scope>
    <source>
        <strain evidence="3 4">S5-249</strain>
    </source>
</reference>
<dbReference type="Pfam" id="PF06986">
    <property type="entry name" value="F_T4SS_TraN"/>
    <property type="match status" value="1"/>
</dbReference>
<sequence>MSRARLSCALALSLFTAGLGSGAFGQSQTGTEAARAEGKAFGGEVLGKAQTAAKTQPTADRVPGFAGTPSQSTLFDDPDAIARQAATAASSNEGYATVRSSLDSRPRVAVEDIEAAIAGGRTISDDPAGYVSGMSVGGGQGNCRELPPSSGTTGTYEATCNDGVALEQRTASCTIPLSVSVTRTTGYRYWCSDFNAGFNRVDDCSLFEQTSCQRTGSHEGRCLQGRNRPPYEWCTEPGEPVHELLCDAEVARGTLRGTETSSSVSERRDESGCASLAGDASCTSTDETCTSSDPVTRVIDGVSVTKPCWAWTRSYECHRAVPAQDCGTLENDSNCRFDREECLTDEVPCPTRERIYVCNVPGGPAPEKQYVCDGDIYCINGECETIDRQPNTEFKDAAVALNAASQAGKEFDPSNLTLFKGERETCHSKVFGILNCCAGKAFPLIPYSQLLVALGCNREEVLLHQRDAQGLCHYVGSYCSDSVFGICVTKKKAYCCFESKLSRILQEQGRAQINKPWGSPKRESCLGFTIDEFARLDLSRMDFSEVYAEFQDAAKLPEELGTVETMQRKIADFYVINGGGR</sequence>